<name>A0ABS6SNL4_9SPHN</name>
<keyword evidence="1" id="KW-0143">Chaperone</keyword>
<proteinExistence type="predicted"/>
<evidence type="ECO:0000313" key="4">
    <source>
        <dbReference type="Proteomes" id="UP000699975"/>
    </source>
</evidence>
<evidence type="ECO:0000256" key="1">
    <source>
        <dbReference type="ARBA" id="ARBA00023186"/>
    </source>
</evidence>
<dbReference type="PROSITE" id="PS50076">
    <property type="entry name" value="DNAJ_2"/>
    <property type="match status" value="1"/>
</dbReference>
<gene>
    <name evidence="3" type="ORF">KCG45_10565</name>
</gene>
<dbReference type="SMART" id="SM00271">
    <property type="entry name" value="DnaJ"/>
    <property type="match status" value="1"/>
</dbReference>
<dbReference type="Proteomes" id="UP000699975">
    <property type="component" value="Unassembled WGS sequence"/>
</dbReference>
<dbReference type="InterPro" id="IPR001623">
    <property type="entry name" value="DnaJ_domain"/>
</dbReference>
<sequence>MENGQLFTDYYALLQVNSTCDAKMLEKAYRHFAQMYHPDHADTADVEKFQEIIEAYKVLRDPELRAEYDAAYKARRKDNFFEFVNTDDFRVEESSAIDDAEAHQKILYLLYKRRREHADDPGILGFYLQESLGCSDETFEFHSWYLKSKGFIERTEAGTLAITIEGVDHVISFTKANEAAKLLTSEASRSAN</sequence>
<dbReference type="CDD" id="cd06257">
    <property type="entry name" value="DnaJ"/>
    <property type="match status" value="1"/>
</dbReference>
<dbReference type="EMBL" id="JAGSPB010000002">
    <property type="protein sequence ID" value="MBV7266621.1"/>
    <property type="molecule type" value="Genomic_DNA"/>
</dbReference>
<dbReference type="Pfam" id="PF00226">
    <property type="entry name" value="DnaJ"/>
    <property type="match status" value="1"/>
</dbReference>
<protein>
    <submittedName>
        <fullName evidence="3">DnaJ domain-containing protein</fullName>
    </submittedName>
</protein>
<organism evidence="3 4">
    <name type="scientific">Erythrobacter ani</name>
    <dbReference type="NCBI Taxonomy" id="2827235"/>
    <lineage>
        <taxon>Bacteria</taxon>
        <taxon>Pseudomonadati</taxon>
        <taxon>Pseudomonadota</taxon>
        <taxon>Alphaproteobacteria</taxon>
        <taxon>Sphingomonadales</taxon>
        <taxon>Erythrobacteraceae</taxon>
        <taxon>Erythrobacter/Porphyrobacter group</taxon>
        <taxon>Erythrobacter</taxon>
    </lineage>
</organism>
<accession>A0ABS6SNL4</accession>
<feature type="domain" description="J" evidence="2">
    <location>
        <begin position="9"/>
        <end position="72"/>
    </location>
</feature>
<evidence type="ECO:0000259" key="2">
    <source>
        <dbReference type="PROSITE" id="PS50076"/>
    </source>
</evidence>
<reference evidence="3 4" key="1">
    <citation type="submission" date="2021-04" db="EMBL/GenBank/DDBJ databases">
        <authorList>
            <person name="Pira H."/>
            <person name="Risdian C."/>
            <person name="Wink J."/>
        </authorList>
    </citation>
    <scope>NUCLEOTIDE SEQUENCE [LARGE SCALE GENOMIC DNA]</scope>
    <source>
        <strain evidence="3 4">WH131</strain>
    </source>
</reference>
<dbReference type="RefSeq" id="WP_218317190.1">
    <property type="nucleotide sequence ID" value="NZ_JAGSPB010000002.1"/>
</dbReference>
<dbReference type="PANTHER" id="PTHR43096">
    <property type="entry name" value="DNAJ HOMOLOG 1, MITOCHONDRIAL-RELATED"/>
    <property type="match status" value="1"/>
</dbReference>
<evidence type="ECO:0000313" key="3">
    <source>
        <dbReference type="EMBL" id="MBV7266621.1"/>
    </source>
</evidence>
<dbReference type="PANTHER" id="PTHR43096:SF52">
    <property type="entry name" value="DNAJ HOMOLOG 1, MITOCHONDRIAL-RELATED"/>
    <property type="match status" value="1"/>
</dbReference>
<keyword evidence="4" id="KW-1185">Reference proteome</keyword>
<comment type="caution">
    <text evidence="3">The sequence shown here is derived from an EMBL/GenBank/DDBJ whole genome shotgun (WGS) entry which is preliminary data.</text>
</comment>